<dbReference type="PROSITE" id="PS50005">
    <property type="entry name" value="TPR"/>
    <property type="match status" value="2"/>
</dbReference>
<dbReference type="InterPro" id="IPR013105">
    <property type="entry name" value="TPR_2"/>
</dbReference>
<evidence type="ECO:0000256" key="2">
    <source>
        <dbReference type="ARBA" id="ARBA00022803"/>
    </source>
</evidence>
<organism evidence="5 6">
    <name type="scientific">Cetobacterium somerae ATCC BAA-474</name>
    <dbReference type="NCBI Taxonomy" id="1319815"/>
    <lineage>
        <taxon>Bacteria</taxon>
        <taxon>Fusobacteriati</taxon>
        <taxon>Fusobacteriota</taxon>
        <taxon>Fusobacteriia</taxon>
        <taxon>Fusobacteriales</taxon>
        <taxon>Fusobacteriaceae</taxon>
        <taxon>Cetobacterium</taxon>
    </lineage>
</organism>
<evidence type="ECO:0000256" key="4">
    <source>
        <dbReference type="SAM" id="SignalP"/>
    </source>
</evidence>
<dbReference type="Pfam" id="PF07719">
    <property type="entry name" value="TPR_2"/>
    <property type="match status" value="1"/>
</dbReference>
<feature type="chain" id="PRO_5004689186" evidence="4">
    <location>
        <begin position="23"/>
        <end position="473"/>
    </location>
</feature>
<dbReference type="Proteomes" id="UP000017081">
    <property type="component" value="Unassembled WGS sequence"/>
</dbReference>
<dbReference type="InterPro" id="IPR011990">
    <property type="entry name" value="TPR-like_helical_dom_sf"/>
</dbReference>
<feature type="repeat" description="TPR" evidence="3">
    <location>
        <begin position="393"/>
        <end position="426"/>
    </location>
</feature>
<proteinExistence type="predicted"/>
<feature type="signal peptide" evidence="4">
    <location>
        <begin position="1"/>
        <end position="22"/>
    </location>
</feature>
<dbReference type="eggNOG" id="COG1729">
    <property type="taxonomic scope" value="Bacteria"/>
</dbReference>
<dbReference type="RefSeq" id="WP_023051891.1">
    <property type="nucleotide sequence ID" value="NZ_CP173065.2"/>
</dbReference>
<dbReference type="SMART" id="SM00028">
    <property type="entry name" value="TPR"/>
    <property type="match status" value="2"/>
</dbReference>
<dbReference type="Gene3D" id="1.25.40.10">
    <property type="entry name" value="Tetratricopeptide repeat domain"/>
    <property type="match status" value="1"/>
</dbReference>
<evidence type="ECO:0000313" key="6">
    <source>
        <dbReference type="Proteomes" id="UP000017081"/>
    </source>
</evidence>
<dbReference type="SUPFAM" id="SSF48452">
    <property type="entry name" value="TPR-like"/>
    <property type="match status" value="1"/>
</dbReference>
<keyword evidence="1" id="KW-0677">Repeat</keyword>
<dbReference type="AlphaFoldDB" id="U7VA83"/>
<keyword evidence="2 3" id="KW-0802">TPR repeat</keyword>
<keyword evidence="4" id="KW-0732">Signal</keyword>
<feature type="repeat" description="TPR" evidence="3">
    <location>
        <begin position="427"/>
        <end position="460"/>
    </location>
</feature>
<dbReference type="PROSITE" id="PS51257">
    <property type="entry name" value="PROKAR_LIPOPROTEIN"/>
    <property type="match status" value="1"/>
</dbReference>
<dbReference type="STRING" id="1319815.HMPREF0202_02359"/>
<evidence type="ECO:0000256" key="1">
    <source>
        <dbReference type="ARBA" id="ARBA00022737"/>
    </source>
</evidence>
<accession>U7VA83</accession>
<keyword evidence="6" id="KW-1185">Reference proteome</keyword>
<comment type="caution">
    <text evidence="5">The sequence shown here is derived from an EMBL/GenBank/DDBJ whole genome shotgun (WGS) entry which is preliminary data.</text>
</comment>
<dbReference type="InterPro" id="IPR019734">
    <property type="entry name" value="TPR_rpt"/>
</dbReference>
<dbReference type="HOGENOM" id="CLU_541608_0_0_0"/>
<sequence length="473" mass="53507">MKKILLISATALIFFSCTNLQTQLPTQSKVVVPSVKNPVLQQDNFFLNESGVAYLYDLIQRDSSTNAIREYLPSQMMAPMEVYAGETLIVNNINADRVKIISSPIKNDFTFNISGNSLNFNSLYQGEYIAEIYKGFTYVGTVKIKNKLKYNFTEKDNYDIILNSYNNKNLDLLVKSAQLYLIAFPTNSKQKDVAFMVLNLGSANGNQLLINKEIRYLKENFSLNEDEKIKLLAFEEKSSDGSFIINNYYLDYNRSNLKLNTEIMRAIQRKNNATADELQFLENFYGDSQSTELALLIGNLYMQKGDSDKGNYYLSLAGSSSNLNSNFSNLTTPTSENSILSSNNIGEDEVVTSVSPSDSSKNITNGIDALNRKSYSEALIFFNKAESSSTNISEVSFYRGKTYFSMNNFDKALSDFDKVTTPGENTSELYYYLGVIYHKKGDIEKAKDYLRKSRENNPSSTWGRKSSIYLLKL</sequence>
<dbReference type="EMBL" id="AXZF01000111">
    <property type="protein sequence ID" value="ERT67673.1"/>
    <property type="molecule type" value="Genomic_DNA"/>
</dbReference>
<protein>
    <submittedName>
        <fullName evidence="5">Tetratricopeptide repeat protein</fullName>
    </submittedName>
</protein>
<evidence type="ECO:0000313" key="5">
    <source>
        <dbReference type="EMBL" id="ERT67673.1"/>
    </source>
</evidence>
<reference evidence="5 6" key="1">
    <citation type="submission" date="2013-08" db="EMBL/GenBank/DDBJ databases">
        <authorList>
            <person name="Weinstock G."/>
            <person name="Sodergren E."/>
            <person name="Wylie T."/>
            <person name="Fulton L."/>
            <person name="Fulton R."/>
            <person name="Fronick C."/>
            <person name="O'Laughlin M."/>
            <person name="Godfrey J."/>
            <person name="Miner T."/>
            <person name="Herter B."/>
            <person name="Appelbaum E."/>
            <person name="Cordes M."/>
            <person name="Lek S."/>
            <person name="Wollam A."/>
            <person name="Pepin K.H."/>
            <person name="Palsikar V.B."/>
            <person name="Mitreva M."/>
            <person name="Wilson R.K."/>
        </authorList>
    </citation>
    <scope>NUCLEOTIDE SEQUENCE [LARGE SCALE GENOMIC DNA]</scope>
    <source>
        <strain evidence="5 6">ATCC BAA-474</strain>
    </source>
</reference>
<gene>
    <name evidence="5" type="ORF">HMPREF0202_02359</name>
</gene>
<name>U7VA83_9FUSO</name>
<evidence type="ECO:0000256" key="3">
    <source>
        <dbReference type="PROSITE-ProRule" id="PRU00339"/>
    </source>
</evidence>